<feature type="transmembrane region" description="Helical" evidence="6">
    <location>
        <begin position="192"/>
        <end position="211"/>
    </location>
</feature>
<proteinExistence type="inferred from homology"/>
<dbReference type="CDD" id="cd06662">
    <property type="entry name" value="SURF1"/>
    <property type="match status" value="1"/>
</dbReference>
<accession>A0A2A4B3N1</accession>
<comment type="similarity">
    <text evidence="2 6">Belongs to the SURF1 family.</text>
</comment>
<keyword evidence="6" id="KW-1003">Cell membrane</keyword>
<reference evidence="7 8" key="1">
    <citation type="submission" date="2017-09" db="EMBL/GenBank/DDBJ databases">
        <title>Sphingomonas spermidinifaciens 9NM-10, whole genome shotgun sequence.</title>
        <authorList>
            <person name="Feng G."/>
            <person name="Zhu H."/>
        </authorList>
    </citation>
    <scope>NUCLEOTIDE SEQUENCE [LARGE SCALE GENOMIC DNA]</scope>
    <source>
        <strain evidence="7 8">9NM-10</strain>
    </source>
</reference>
<dbReference type="RefSeq" id="WP_096343673.1">
    <property type="nucleotide sequence ID" value="NZ_NWMW01000002.1"/>
</dbReference>
<evidence type="ECO:0000256" key="4">
    <source>
        <dbReference type="ARBA" id="ARBA00022989"/>
    </source>
</evidence>
<evidence type="ECO:0000313" key="8">
    <source>
        <dbReference type="Proteomes" id="UP000218366"/>
    </source>
</evidence>
<dbReference type="AlphaFoldDB" id="A0A2A4B3N1"/>
<evidence type="ECO:0000256" key="3">
    <source>
        <dbReference type="ARBA" id="ARBA00022692"/>
    </source>
</evidence>
<protein>
    <recommendedName>
        <fullName evidence="6">SURF1-like protein</fullName>
    </recommendedName>
</protein>
<dbReference type="InterPro" id="IPR045214">
    <property type="entry name" value="Surf1/Surf4"/>
</dbReference>
<gene>
    <name evidence="7" type="ORF">COC42_12680</name>
</gene>
<dbReference type="PROSITE" id="PS50895">
    <property type="entry name" value="SURF1"/>
    <property type="match status" value="1"/>
</dbReference>
<keyword evidence="8" id="KW-1185">Reference proteome</keyword>
<keyword evidence="4 6" id="KW-1133">Transmembrane helix</keyword>
<feature type="transmembrane region" description="Helical" evidence="6">
    <location>
        <begin position="6"/>
        <end position="25"/>
    </location>
</feature>
<dbReference type="Proteomes" id="UP000218366">
    <property type="component" value="Unassembled WGS sequence"/>
</dbReference>
<dbReference type="GO" id="GO:0005886">
    <property type="term" value="C:plasma membrane"/>
    <property type="evidence" value="ECO:0007669"/>
    <property type="project" value="UniProtKB-SubCell"/>
</dbReference>
<evidence type="ECO:0000256" key="5">
    <source>
        <dbReference type="ARBA" id="ARBA00023136"/>
    </source>
</evidence>
<sequence length="214" mass="23616">MKRAAAPIGVLFLIVLFLGLGIWQLERRTWKLDLIARVEARLKAPPVPPPPRGDEYTRIAATGRWVQGGDTYTQAVTELGGGFWVMTPLDTPQGRLLVNRGFVTPDRRGRTPPPAGPVRIEGLLRVTEPGGGFLRSNDPAADRWYSRDVAAIAAAKRLGPVLPWFLDAGANGDGWPRGGLTVVRFRNTHLQYALTWFAMAGLLAFLAWRVTVRR</sequence>
<evidence type="ECO:0000256" key="6">
    <source>
        <dbReference type="RuleBase" id="RU363076"/>
    </source>
</evidence>
<keyword evidence="3 6" id="KW-0812">Transmembrane</keyword>
<dbReference type="Pfam" id="PF02104">
    <property type="entry name" value="SURF1"/>
    <property type="match status" value="1"/>
</dbReference>
<dbReference type="InterPro" id="IPR002994">
    <property type="entry name" value="Surf1/Shy1"/>
</dbReference>
<keyword evidence="5 6" id="KW-0472">Membrane</keyword>
<evidence type="ECO:0000256" key="2">
    <source>
        <dbReference type="ARBA" id="ARBA00007165"/>
    </source>
</evidence>
<dbReference type="PANTHER" id="PTHR23427:SF2">
    <property type="entry name" value="SURFEIT LOCUS PROTEIN 1"/>
    <property type="match status" value="1"/>
</dbReference>
<dbReference type="PANTHER" id="PTHR23427">
    <property type="entry name" value="SURFEIT LOCUS PROTEIN"/>
    <property type="match status" value="1"/>
</dbReference>
<evidence type="ECO:0000256" key="1">
    <source>
        <dbReference type="ARBA" id="ARBA00004370"/>
    </source>
</evidence>
<name>A0A2A4B3N1_9SPHN</name>
<organism evidence="7 8">
    <name type="scientific">Sphingomonas spermidinifaciens</name>
    <dbReference type="NCBI Taxonomy" id="1141889"/>
    <lineage>
        <taxon>Bacteria</taxon>
        <taxon>Pseudomonadati</taxon>
        <taxon>Pseudomonadota</taxon>
        <taxon>Alphaproteobacteria</taxon>
        <taxon>Sphingomonadales</taxon>
        <taxon>Sphingomonadaceae</taxon>
        <taxon>Sphingomonas</taxon>
    </lineage>
</organism>
<dbReference type="OrthoDB" id="6079986at2"/>
<comment type="subcellular location">
    <subcellularLocation>
        <location evidence="6">Cell membrane</location>
        <topology evidence="6">Multi-pass membrane protein</topology>
    </subcellularLocation>
    <subcellularLocation>
        <location evidence="1">Membrane</location>
    </subcellularLocation>
</comment>
<comment type="caution">
    <text evidence="7">The sequence shown here is derived from an EMBL/GenBank/DDBJ whole genome shotgun (WGS) entry which is preliminary data.</text>
</comment>
<evidence type="ECO:0000313" key="7">
    <source>
        <dbReference type="EMBL" id="PCD02294.1"/>
    </source>
</evidence>
<dbReference type="EMBL" id="NWMW01000002">
    <property type="protein sequence ID" value="PCD02294.1"/>
    <property type="molecule type" value="Genomic_DNA"/>
</dbReference>